<feature type="compositionally biased region" description="Basic and acidic residues" evidence="1">
    <location>
        <begin position="91"/>
        <end position="104"/>
    </location>
</feature>
<proteinExistence type="predicted"/>
<protein>
    <submittedName>
        <fullName evidence="2">Uncharacterized protein</fullName>
    </submittedName>
</protein>
<keyword evidence="3" id="KW-1185">Reference proteome</keyword>
<evidence type="ECO:0000313" key="2">
    <source>
        <dbReference type="EMBL" id="BBC36536.1"/>
    </source>
</evidence>
<evidence type="ECO:0000256" key="1">
    <source>
        <dbReference type="SAM" id="MobiDB-lite"/>
    </source>
</evidence>
<dbReference type="Proteomes" id="UP001321542">
    <property type="component" value="Chromosome"/>
</dbReference>
<reference evidence="2 3" key="1">
    <citation type="journal article" date="2010" name="ChemBioChem">
        <title>Cloning and characterization of the biosynthetic gene cluster of 16-membered macrolide antibiotic FD-891: involvement of a dual functional cytochrome P450 monooxygenase catalyzing epoxidation and hydroxylation.</title>
        <authorList>
            <person name="Kudo F."/>
            <person name="Motegi A."/>
            <person name="Mizoue K."/>
            <person name="Eguchi T."/>
        </authorList>
    </citation>
    <scope>NUCLEOTIDE SEQUENCE [LARGE SCALE GENOMIC DNA]</scope>
    <source>
        <strain evidence="2 3">A-8890</strain>
    </source>
</reference>
<evidence type="ECO:0000313" key="3">
    <source>
        <dbReference type="Proteomes" id="UP001321542"/>
    </source>
</evidence>
<reference evidence="2 3" key="2">
    <citation type="journal article" date="2023" name="ChemBioChem">
        <title>Acyltransferase Domain Exchange between Two Independent Type I Polyketide Synthases in the Same Producer Strain of Macrolide Antibiotics.</title>
        <authorList>
            <person name="Kudo F."/>
            <person name="Kishikawa K."/>
            <person name="Tsuboi K."/>
            <person name="Kido T."/>
            <person name="Usui T."/>
            <person name="Hashimoto J."/>
            <person name="Shin-Ya K."/>
            <person name="Miyanaga A."/>
            <person name="Eguchi T."/>
        </authorList>
    </citation>
    <scope>NUCLEOTIDE SEQUENCE [LARGE SCALE GENOMIC DNA]</scope>
    <source>
        <strain evidence="2 3">A-8890</strain>
    </source>
</reference>
<accession>A0ABM7FHG7</accession>
<feature type="region of interest" description="Disordered" evidence="1">
    <location>
        <begin position="26"/>
        <end position="104"/>
    </location>
</feature>
<dbReference type="EMBL" id="AP018448">
    <property type="protein sequence ID" value="BBC36536.1"/>
    <property type="molecule type" value="Genomic_DNA"/>
</dbReference>
<sequence length="104" mass="10956">MVRDMSGMIATLRGGTGVPSIDLGVLWASGGGAGAGRELRHPGPGAHDHPRSRPRPPVYARIPSVSPGQRRFGGCPHTPPRRAGNPSHSPRGREEGSVPREKQT</sequence>
<name>A0ABM7FHG7_9ACTN</name>
<feature type="compositionally biased region" description="Basic and acidic residues" evidence="1">
    <location>
        <begin position="37"/>
        <end position="51"/>
    </location>
</feature>
<gene>
    <name evidence="2" type="ORF">SGFS_078300</name>
</gene>
<organism evidence="2 3">
    <name type="scientific">Streptomyces graminofaciens</name>
    <dbReference type="NCBI Taxonomy" id="68212"/>
    <lineage>
        <taxon>Bacteria</taxon>
        <taxon>Bacillati</taxon>
        <taxon>Actinomycetota</taxon>
        <taxon>Actinomycetes</taxon>
        <taxon>Kitasatosporales</taxon>
        <taxon>Streptomycetaceae</taxon>
        <taxon>Streptomyces</taxon>
    </lineage>
</organism>